<sequence>MKIVVKSKETNFTLYIPMFILTSGIKLTSYISTKYHKHNNSDKDLQNFIKYIDYIDMESIMLGMKELKKHKGLILVEINANDGDYVLVRV</sequence>
<dbReference type="AlphaFoldDB" id="A0AAW9IPW5"/>
<protein>
    <submittedName>
        <fullName evidence="2">Uncharacterized protein</fullName>
    </submittedName>
</protein>
<keyword evidence="1" id="KW-1133">Transmembrane helix</keyword>
<dbReference type="EMBL" id="WNVM01000147">
    <property type="protein sequence ID" value="MDZ5010210.1"/>
    <property type="molecule type" value="Genomic_DNA"/>
</dbReference>
<keyword evidence="1" id="KW-0472">Membrane</keyword>
<gene>
    <name evidence="2" type="ORF">GNF77_15100</name>
</gene>
<evidence type="ECO:0000313" key="3">
    <source>
        <dbReference type="Proteomes" id="UP001292368"/>
    </source>
</evidence>
<comment type="caution">
    <text evidence="2">The sequence shown here is derived from an EMBL/GenBank/DDBJ whole genome shotgun (WGS) entry which is preliminary data.</text>
</comment>
<evidence type="ECO:0000313" key="2">
    <source>
        <dbReference type="EMBL" id="MDZ5010210.1"/>
    </source>
</evidence>
<reference evidence="2" key="1">
    <citation type="submission" date="2019-11" db="EMBL/GenBank/DDBJ databases">
        <title>Characterization of Clostridium perfringens isolates from swine manure treated agricultural soils.</title>
        <authorList>
            <person name="Wushke S.T."/>
        </authorList>
    </citation>
    <scope>NUCLEOTIDE SEQUENCE</scope>
    <source>
        <strain evidence="2">V2</strain>
    </source>
</reference>
<evidence type="ECO:0000256" key="1">
    <source>
        <dbReference type="SAM" id="Phobius"/>
    </source>
</evidence>
<name>A0AAW9IPW5_CLOPF</name>
<proteinExistence type="predicted"/>
<organism evidence="2 3">
    <name type="scientific">Clostridium perfringens</name>
    <dbReference type="NCBI Taxonomy" id="1502"/>
    <lineage>
        <taxon>Bacteria</taxon>
        <taxon>Bacillati</taxon>
        <taxon>Bacillota</taxon>
        <taxon>Clostridia</taxon>
        <taxon>Eubacteriales</taxon>
        <taxon>Clostridiaceae</taxon>
        <taxon>Clostridium</taxon>
    </lineage>
</organism>
<dbReference type="RefSeq" id="WP_322382092.1">
    <property type="nucleotide sequence ID" value="NZ_WNVM01000147.1"/>
</dbReference>
<feature type="transmembrane region" description="Helical" evidence="1">
    <location>
        <begin position="12"/>
        <end position="31"/>
    </location>
</feature>
<dbReference type="Proteomes" id="UP001292368">
    <property type="component" value="Unassembled WGS sequence"/>
</dbReference>
<accession>A0AAW9IPW5</accession>
<keyword evidence="1" id="KW-0812">Transmembrane</keyword>